<dbReference type="STRING" id="157652.A0A371FJ11"/>
<gene>
    <name evidence="3" type="ORF">CR513_41530</name>
</gene>
<dbReference type="EMBL" id="QJKJ01008927">
    <property type="protein sequence ID" value="RDX78220.1"/>
    <property type="molecule type" value="Genomic_DNA"/>
</dbReference>
<dbReference type="Gene3D" id="1.20.1280.50">
    <property type="match status" value="1"/>
</dbReference>
<feature type="non-terminal residue" evidence="3">
    <location>
        <position position="1"/>
    </location>
</feature>
<dbReference type="InterPro" id="IPR036047">
    <property type="entry name" value="F-box-like_dom_sf"/>
</dbReference>
<dbReference type="AlphaFoldDB" id="A0A371FJ11"/>
<feature type="domain" description="F-box" evidence="2">
    <location>
        <begin position="14"/>
        <end position="60"/>
    </location>
</feature>
<feature type="compositionally biased region" description="Acidic residues" evidence="1">
    <location>
        <begin position="99"/>
        <end position="117"/>
    </location>
</feature>
<organism evidence="3 4">
    <name type="scientific">Mucuna pruriens</name>
    <name type="common">Velvet bean</name>
    <name type="synonym">Dolichos pruriens</name>
    <dbReference type="NCBI Taxonomy" id="157652"/>
    <lineage>
        <taxon>Eukaryota</taxon>
        <taxon>Viridiplantae</taxon>
        <taxon>Streptophyta</taxon>
        <taxon>Embryophyta</taxon>
        <taxon>Tracheophyta</taxon>
        <taxon>Spermatophyta</taxon>
        <taxon>Magnoliopsida</taxon>
        <taxon>eudicotyledons</taxon>
        <taxon>Gunneridae</taxon>
        <taxon>Pentapetalae</taxon>
        <taxon>rosids</taxon>
        <taxon>fabids</taxon>
        <taxon>Fabales</taxon>
        <taxon>Fabaceae</taxon>
        <taxon>Papilionoideae</taxon>
        <taxon>50 kb inversion clade</taxon>
        <taxon>NPAAA clade</taxon>
        <taxon>indigoferoid/millettioid clade</taxon>
        <taxon>Phaseoleae</taxon>
        <taxon>Mucuna</taxon>
    </lineage>
</organism>
<accession>A0A371FJ11</accession>
<proteinExistence type="predicted"/>
<dbReference type="PROSITE" id="PS50181">
    <property type="entry name" value="FBOX"/>
    <property type="match status" value="1"/>
</dbReference>
<sequence>MTTRKRRRMTLEAPAMTSFLPEELMIDILARVRVSNPLHFRCVCKWWKSLVMDPQFVKKHLHVSFSDITDLATKAMEDMNAFQLQLSYAPAMAQQPQEQEQEQQQQEEQEEEEEQEQEAPSLVNQLAQLDNMLVVVRSLKGSLDIIKVDVQAIKERLNVNNGTCLLPNPMALSSSCWNNTAILDPLLCEL</sequence>
<evidence type="ECO:0000313" key="3">
    <source>
        <dbReference type="EMBL" id="RDX78220.1"/>
    </source>
</evidence>
<evidence type="ECO:0000313" key="4">
    <source>
        <dbReference type="Proteomes" id="UP000257109"/>
    </source>
</evidence>
<feature type="region of interest" description="Disordered" evidence="1">
    <location>
        <begin position="93"/>
        <end position="121"/>
    </location>
</feature>
<comment type="caution">
    <text evidence="3">The sequence shown here is derived from an EMBL/GenBank/DDBJ whole genome shotgun (WGS) entry which is preliminary data.</text>
</comment>
<dbReference type="Proteomes" id="UP000257109">
    <property type="component" value="Unassembled WGS sequence"/>
</dbReference>
<evidence type="ECO:0000256" key="1">
    <source>
        <dbReference type="SAM" id="MobiDB-lite"/>
    </source>
</evidence>
<protein>
    <submittedName>
        <fullName evidence="3">F-box protein</fullName>
    </submittedName>
</protein>
<dbReference type="PANTHER" id="PTHR31672">
    <property type="entry name" value="BNACNNG10540D PROTEIN"/>
    <property type="match status" value="1"/>
</dbReference>
<dbReference type="Pfam" id="PF12937">
    <property type="entry name" value="F-box-like"/>
    <property type="match status" value="1"/>
</dbReference>
<dbReference type="InterPro" id="IPR001810">
    <property type="entry name" value="F-box_dom"/>
</dbReference>
<dbReference type="SUPFAM" id="SSF81383">
    <property type="entry name" value="F-box domain"/>
    <property type="match status" value="1"/>
</dbReference>
<keyword evidence="4" id="KW-1185">Reference proteome</keyword>
<dbReference type="PANTHER" id="PTHR31672:SF13">
    <property type="entry name" value="F-BOX PROTEIN CPR30-LIKE"/>
    <property type="match status" value="1"/>
</dbReference>
<evidence type="ECO:0000259" key="2">
    <source>
        <dbReference type="PROSITE" id="PS50181"/>
    </source>
</evidence>
<dbReference type="OrthoDB" id="1924677at2759"/>
<dbReference type="InterPro" id="IPR050796">
    <property type="entry name" value="SCF_F-box_component"/>
</dbReference>
<name>A0A371FJ11_MUCPR</name>
<reference evidence="3" key="1">
    <citation type="submission" date="2018-05" db="EMBL/GenBank/DDBJ databases">
        <title>Draft genome of Mucuna pruriens seed.</title>
        <authorList>
            <person name="Nnadi N.E."/>
            <person name="Vos R."/>
            <person name="Hasami M.H."/>
            <person name="Devisetty U.K."/>
            <person name="Aguiy J.C."/>
        </authorList>
    </citation>
    <scope>NUCLEOTIDE SEQUENCE [LARGE SCALE GENOMIC DNA]</scope>
    <source>
        <strain evidence="3">JCA_2017</strain>
    </source>
</reference>